<dbReference type="AlphaFoldDB" id="A0A059B567"/>
<gene>
    <name evidence="1" type="ORF">EUGRSUZ_H03794</name>
</gene>
<protein>
    <submittedName>
        <fullName evidence="1">Uncharacterized protein</fullName>
    </submittedName>
</protein>
<evidence type="ECO:0000313" key="1">
    <source>
        <dbReference type="EMBL" id="KCW61031.1"/>
    </source>
</evidence>
<dbReference type="EMBL" id="KK198760">
    <property type="protein sequence ID" value="KCW61031.1"/>
    <property type="molecule type" value="Genomic_DNA"/>
</dbReference>
<dbReference type="InParanoid" id="A0A059B567"/>
<name>A0A059B567_EUCGR</name>
<reference evidence="1" key="1">
    <citation type="submission" date="2013-07" db="EMBL/GenBank/DDBJ databases">
        <title>The genome of Eucalyptus grandis.</title>
        <authorList>
            <person name="Schmutz J."/>
            <person name="Hayes R."/>
            <person name="Myburg A."/>
            <person name="Tuskan G."/>
            <person name="Grattapaglia D."/>
            <person name="Rokhsar D.S."/>
        </authorList>
    </citation>
    <scope>NUCLEOTIDE SEQUENCE</scope>
    <source>
        <tissue evidence="1">Leaf extractions</tissue>
    </source>
</reference>
<sequence length="75" mass="8470">MLWRSYKMKKDGFHLGSGINSSRIKLPSVTGERSYLASPMYHKSSYSQKLIFQYSWCIGHMMSLAGVKNHGAVAN</sequence>
<dbReference type="Gramene" id="KCW61031">
    <property type="protein sequence ID" value="KCW61031"/>
    <property type="gene ID" value="EUGRSUZ_H03794"/>
</dbReference>
<organism evidence="1">
    <name type="scientific">Eucalyptus grandis</name>
    <name type="common">Flooded gum</name>
    <dbReference type="NCBI Taxonomy" id="71139"/>
    <lineage>
        <taxon>Eukaryota</taxon>
        <taxon>Viridiplantae</taxon>
        <taxon>Streptophyta</taxon>
        <taxon>Embryophyta</taxon>
        <taxon>Tracheophyta</taxon>
        <taxon>Spermatophyta</taxon>
        <taxon>Magnoliopsida</taxon>
        <taxon>eudicotyledons</taxon>
        <taxon>Gunneridae</taxon>
        <taxon>Pentapetalae</taxon>
        <taxon>rosids</taxon>
        <taxon>malvids</taxon>
        <taxon>Myrtales</taxon>
        <taxon>Myrtaceae</taxon>
        <taxon>Myrtoideae</taxon>
        <taxon>Eucalypteae</taxon>
        <taxon>Eucalyptus</taxon>
    </lineage>
</organism>
<accession>A0A059B567</accession>
<proteinExistence type="predicted"/>